<protein>
    <submittedName>
        <fullName evidence="1">Uncharacterized protein</fullName>
    </submittedName>
</protein>
<keyword evidence="2" id="KW-1185">Reference proteome</keyword>
<dbReference type="AlphaFoldDB" id="A0A9P6CQN6"/>
<evidence type="ECO:0000313" key="2">
    <source>
        <dbReference type="Proteomes" id="UP000807469"/>
    </source>
</evidence>
<dbReference type="EMBL" id="MU156036">
    <property type="protein sequence ID" value="KAF9470380.1"/>
    <property type="molecule type" value="Genomic_DNA"/>
</dbReference>
<comment type="caution">
    <text evidence="1">The sequence shown here is derived from an EMBL/GenBank/DDBJ whole genome shotgun (WGS) entry which is preliminary data.</text>
</comment>
<sequence length="347" mass="39794">MSPSIDVAQSVLELRSKCQLVTNTPWYTDAILSSPDFKECIQFVPELQNVINAFNRYEQQLFTGSDQVYHDLRQSLFSYPSLNSSVKHRIDQGTRAHRDKIYLLMLSYHLFDRVLMYHNPHSHNVVLKSMTLTECAYSFTKAWKEIENIQKFLVKVKALATTSEGHYLLSNKANIYRPRLEIKNSIKQQLRDLYFASTLPGTDDDIQINVIWCGEGGRIAHKPLCMAVLLTPLLLLVPHELDNARWSMDDIYKQSFQMGNQQSHLVSRIEKLIMDGVFDIAYGRHNAAHVLSSILDSLPWDEVGRLEPNGITNTRFARRPESNFVRGAIIPLPIEPTANNTTSMRDK</sequence>
<proteinExistence type="predicted"/>
<reference evidence="1" key="1">
    <citation type="submission" date="2020-11" db="EMBL/GenBank/DDBJ databases">
        <authorList>
            <consortium name="DOE Joint Genome Institute"/>
            <person name="Ahrendt S."/>
            <person name="Riley R."/>
            <person name="Andreopoulos W."/>
            <person name="Labutti K."/>
            <person name="Pangilinan J."/>
            <person name="Ruiz-Duenas F.J."/>
            <person name="Barrasa J.M."/>
            <person name="Sanchez-Garcia M."/>
            <person name="Camarero S."/>
            <person name="Miyauchi S."/>
            <person name="Serrano A."/>
            <person name="Linde D."/>
            <person name="Babiker R."/>
            <person name="Drula E."/>
            <person name="Ayuso-Fernandez I."/>
            <person name="Pacheco R."/>
            <person name="Padilla G."/>
            <person name="Ferreira P."/>
            <person name="Barriuso J."/>
            <person name="Kellner H."/>
            <person name="Castanera R."/>
            <person name="Alfaro M."/>
            <person name="Ramirez L."/>
            <person name="Pisabarro A.G."/>
            <person name="Kuo A."/>
            <person name="Tritt A."/>
            <person name="Lipzen A."/>
            <person name="He G."/>
            <person name="Yan M."/>
            <person name="Ng V."/>
            <person name="Cullen D."/>
            <person name="Martin F."/>
            <person name="Rosso M.-N."/>
            <person name="Henrissat B."/>
            <person name="Hibbett D."/>
            <person name="Martinez A.T."/>
            <person name="Grigoriev I.V."/>
        </authorList>
    </citation>
    <scope>NUCLEOTIDE SEQUENCE</scope>
    <source>
        <strain evidence="1">CIRM-BRFM 674</strain>
    </source>
</reference>
<accession>A0A9P6CQN6</accession>
<gene>
    <name evidence="1" type="ORF">BDN70DRAFT_902155</name>
</gene>
<dbReference type="Proteomes" id="UP000807469">
    <property type="component" value="Unassembled WGS sequence"/>
</dbReference>
<feature type="non-terminal residue" evidence="1">
    <location>
        <position position="347"/>
    </location>
</feature>
<evidence type="ECO:0000313" key="1">
    <source>
        <dbReference type="EMBL" id="KAF9470380.1"/>
    </source>
</evidence>
<organism evidence="1 2">
    <name type="scientific">Pholiota conissans</name>
    <dbReference type="NCBI Taxonomy" id="109636"/>
    <lineage>
        <taxon>Eukaryota</taxon>
        <taxon>Fungi</taxon>
        <taxon>Dikarya</taxon>
        <taxon>Basidiomycota</taxon>
        <taxon>Agaricomycotina</taxon>
        <taxon>Agaricomycetes</taxon>
        <taxon>Agaricomycetidae</taxon>
        <taxon>Agaricales</taxon>
        <taxon>Agaricineae</taxon>
        <taxon>Strophariaceae</taxon>
        <taxon>Pholiota</taxon>
    </lineage>
</organism>
<name>A0A9P6CQN6_9AGAR</name>